<dbReference type="Proteomes" id="UP001458946">
    <property type="component" value="Unassembled WGS sequence"/>
</dbReference>
<protein>
    <submittedName>
        <fullName evidence="3">Outer membrane protein assembly factor BamB</fullName>
    </submittedName>
</protein>
<proteinExistence type="predicted"/>
<dbReference type="InterPro" id="IPR015943">
    <property type="entry name" value="WD40/YVTN_repeat-like_dom_sf"/>
</dbReference>
<name>A0ABP9VAD2_9DEIO</name>
<organism evidence="3 4">
    <name type="scientific">Deinococcus xinjiangensis</name>
    <dbReference type="NCBI Taxonomy" id="457454"/>
    <lineage>
        <taxon>Bacteria</taxon>
        <taxon>Thermotogati</taxon>
        <taxon>Deinococcota</taxon>
        <taxon>Deinococci</taxon>
        <taxon>Deinococcales</taxon>
        <taxon>Deinococcaceae</taxon>
        <taxon>Deinococcus</taxon>
    </lineage>
</organism>
<dbReference type="InterPro" id="IPR011047">
    <property type="entry name" value="Quinoprotein_ADH-like_sf"/>
</dbReference>
<dbReference type="PANTHER" id="PTHR34512">
    <property type="entry name" value="CELL SURFACE PROTEIN"/>
    <property type="match status" value="1"/>
</dbReference>
<gene>
    <name evidence="3" type="primary">bamB_2</name>
    <name evidence="3" type="ORF">Dxin01_01968</name>
</gene>
<dbReference type="InterPro" id="IPR002372">
    <property type="entry name" value="PQQ_rpt_dom"/>
</dbReference>
<feature type="domain" description="Pyrrolo-quinoline quinone repeat" evidence="2">
    <location>
        <begin position="134"/>
        <end position="355"/>
    </location>
</feature>
<comment type="caution">
    <text evidence="3">The sequence shown here is derived from an EMBL/GenBank/DDBJ whole genome shotgun (WGS) entry which is preliminary data.</text>
</comment>
<keyword evidence="1" id="KW-0732">Signal</keyword>
<evidence type="ECO:0000256" key="1">
    <source>
        <dbReference type="SAM" id="SignalP"/>
    </source>
</evidence>
<dbReference type="Pfam" id="PF13360">
    <property type="entry name" value="PQQ_2"/>
    <property type="match status" value="1"/>
</dbReference>
<evidence type="ECO:0000313" key="3">
    <source>
        <dbReference type="EMBL" id="GAA5502227.1"/>
    </source>
</evidence>
<feature type="chain" id="PRO_5047359056" evidence="1">
    <location>
        <begin position="17"/>
        <end position="396"/>
    </location>
</feature>
<dbReference type="RefSeq" id="WP_353542199.1">
    <property type="nucleotide sequence ID" value="NZ_BAABRN010000019.1"/>
</dbReference>
<dbReference type="Gene3D" id="2.130.10.10">
    <property type="entry name" value="YVTN repeat-like/Quinoprotein amine dehydrogenase"/>
    <property type="match status" value="1"/>
</dbReference>
<evidence type="ECO:0000313" key="4">
    <source>
        <dbReference type="Proteomes" id="UP001458946"/>
    </source>
</evidence>
<dbReference type="PANTHER" id="PTHR34512:SF30">
    <property type="entry name" value="OUTER MEMBRANE PROTEIN ASSEMBLY FACTOR BAMB"/>
    <property type="match status" value="1"/>
</dbReference>
<evidence type="ECO:0000259" key="2">
    <source>
        <dbReference type="Pfam" id="PF13360"/>
    </source>
</evidence>
<dbReference type="EMBL" id="BAABRN010000019">
    <property type="protein sequence ID" value="GAA5502227.1"/>
    <property type="molecule type" value="Genomic_DNA"/>
</dbReference>
<dbReference type="InterPro" id="IPR018391">
    <property type="entry name" value="PQQ_b-propeller_rpt"/>
</dbReference>
<feature type="signal peptide" evidence="1">
    <location>
        <begin position="1"/>
        <end position="16"/>
    </location>
</feature>
<dbReference type="SMART" id="SM00564">
    <property type="entry name" value="PQQ"/>
    <property type="match status" value="2"/>
</dbReference>
<dbReference type="PROSITE" id="PS51257">
    <property type="entry name" value="PROKAR_LIPOPROTEIN"/>
    <property type="match status" value="1"/>
</dbReference>
<sequence>MSLPRFILLSLLFVLAGCSSTSTNTSQAPPQKYNLPELTLRWSNPKLPTSGYNSLQGDLFLTGGNLRAVNIRTHELAYRSELKTDYGRTHIASVGNQLVVAYWDTQPGLALIDKELKTINKLPFPAGTAGVSLGEQGPVVVGNSVYVAAGPTVYKYAVADLGKAGAQPLWYKTFGGYAISSLLVQDENRIYVGESYRDESVKDHFETAEFLIALDGNGNVQWKTNTKITGVAGGKVASMGIYKDTVVADLAGNSMGLQAFRQSDGQPIWAKPTITDACEAGTSPYSTKMAIAADHVYLGNSGGVCVLALHADTGQLAWTFNAPYHQTFDNKPLFHHGVIYATNGRMWALDAFTGKPLAVGAVDTDMNSGAPLAYDPVEDQILQWGPTGVHAFKPLK</sequence>
<reference evidence="3 4" key="1">
    <citation type="submission" date="2024-02" db="EMBL/GenBank/DDBJ databases">
        <title>Deinococcus xinjiangensis NBRC 107630.</title>
        <authorList>
            <person name="Ichikawa N."/>
            <person name="Katano-Makiyama Y."/>
            <person name="Hidaka K."/>
        </authorList>
    </citation>
    <scope>NUCLEOTIDE SEQUENCE [LARGE SCALE GENOMIC DNA]</scope>
    <source>
        <strain evidence="3 4">NBRC 107630</strain>
    </source>
</reference>
<keyword evidence="4" id="KW-1185">Reference proteome</keyword>
<accession>A0ABP9VAD2</accession>
<dbReference type="SUPFAM" id="SSF50998">
    <property type="entry name" value="Quinoprotein alcohol dehydrogenase-like"/>
    <property type="match status" value="1"/>
</dbReference>